<evidence type="ECO:0000256" key="1">
    <source>
        <dbReference type="SAM" id="MobiDB-lite"/>
    </source>
</evidence>
<dbReference type="Proteomes" id="UP001501759">
    <property type="component" value="Unassembled WGS sequence"/>
</dbReference>
<feature type="region of interest" description="Disordered" evidence="1">
    <location>
        <begin position="239"/>
        <end position="260"/>
    </location>
</feature>
<accession>A0ABP9J9K5</accession>
<dbReference type="EMBL" id="BAABKB010000023">
    <property type="protein sequence ID" value="GAA5022697.1"/>
    <property type="molecule type" value="Genomic_DNA"/>
</dbReference>
<comment type="caution">
    <text evidence="2">The sequence shown here is derived from an EMBL/GenBank/DDBJ whole genome shotgun (WGS) entry which is preliminary data.</text>
</comment>
<protein>
    <submittedName>
        <fullName evidence="2">Uncharacterized protein</fullName>
    </submittedName>
</protein>
<proteinExistence type="predicted"/>
<sequence>MATVCDGLLTKAVAEAYTGTSSAGARPGSAGGTPAPRQWCMLSQTALVSVTAAGRKEFHRTDPGDVWGFSGAQGSVPLGHGWLGGYDSFNSGVGPSGDRFRTEVAVLLDCPRVAGGGLLVAARDSVDTHGEVPGVFRTKLAGLAADAARHTAARWHCRGGLGRTPSGIPAAEPPPTDLAHTAGVCRGVITPSLAEVTGAVQAQGSASGLALSEGCVLKDAKGGLVLSLRARHGPAASVARKAPARFPEPGRTESPFPGLDADRQDGFAGLQTVLWMSSRCGRGQGTAHYTLGLPGSYSKAPVSDTHWAQMLRTFAQKSATRHSCSPPAELSKVGEP</sequence>
<evidence type="ECO:0000313" key="3">
    <source>
        <dbReference type="Proteomes" id="UP001501759"/>
    </source>
</evidence>
<name>A0ABP9J9K5_9ACTN</name>
<gene>
    <name evidence="2" type="ORF">GCM10023335_54790</name>
</gene>
<evidence type="ECO:0000313" key="2">
    <source>
        <dbReference type="EMBL" id="GAA5022697.1"/>
    </source>
</evidence>
<organism evidence="2 3">
    <name type="scientific">Streptomyces siamensis</name>
    <dbReference type="NCBI Taxonomy" id="1274986"/>
    <lineage>
        <taxon>Bacteria</taxon>
        <taxon>Bacillati</taxon>
        <taxon>Actinomycetota</taxon>
        <taxon>Actinomycetes</taxon>
        <taxon>Kitasatosporales</taxon>
        <taxon>Streptomycetaceae</taxon>
        <taxon>Streptomyces</taxon>
    </lineage>
</organism>
<keyword evidence="3" id="KW-1185">Reference proteome</keyword>
<reference evidence="3" key="1">
    <citation type="journal article" date="2019" name="Int. J. Syst. Evol. Microbiol.">
        <title>The Global Catalogue of Microorganisms (GCM) 10K type strain sequencing project: providing services to taxonomists for standard genome sequencing and annotation.</title>
        <authorList>
            <consortium name="The Broad Institute Genomics Platform"/>
            <consortium name="The Broad Institute Genome Sequencing Center for Infectious Disease"/>
            <person name="Wu L."/>
            <person name="Ma J."/>
        </authorList>
    </citation>
    <scope>NUCLEOTIDE SEQUENCE [LARGE SCALE GENOMIC DNA]</scope>
    <source>
        <strain evidence="3">JCM 18409</strain>
    </source>
</reference>